<keyword evidence="2" id="KW-1185">Reference proteome</keyword>
<dbReference type="EMBL" id="MT732458">
    <property type="protein sequence ID" value="QQV90559.1"/>
    <property type="molecule type" value="Genomic_DNA"/>
</dbReference>
<dbReference type="InterPro" id="IPR036390">
    <property type="entry name" value="WH_DNA-bd_sf"/>
</dbReference>
<reference evidence="1" key="1">
    <citation type="submission" date="2020-07" db="EMBL/GenBank/DDBJ databases">
        <title>Highly diverse flavobacterial phages as mortality factor during North Sea spring blooms.</title>
        <authorList>
            <person name="Bartlau N."/>
            <person name="Wichels A."/>
            <person name="Krohne G."/>
            <person name="Adriaenssens E.M."/>
            <person name="Heins A."/>
            <person name="Fuchs B.M."/>
            <person name="Amann R."/>
            <person name="Moraru C."/>
        </authorList>
    </citation>
    <scope>NUCLEOTIDE SEQUENCE</scope>
</reference>
<dbReference type="InterPro" id="IPR002481">
    <property type="entry name" value="FUR"/>
</dbReference>
<dbReference type="GO" id="GO:0003700">
    <property type="term" value="F:DNA-binding transcription factor activity"/>
    <property type="evidence" value="ECO:0007669"/>
    <property type="project" value="InterPro"/>
</dbReference>
<gene>
    <name evidence="1" type="ORF">Danklef1_74</name>
</gene>
<dbReference type="Proteomes" id="UP000693794">
    <property type="component" value="Segment"/>
</dbReference>
<sequence>MVEAVKTDSKKLNTLFDNFLVQNNLRRTQERKHVFLEINKTNKPFEVEDIFFNLRKKNHRVSRATIHATTKLLVKHNFITQLKTLNSTIKFEKINKKKSVLIKNGKVFVNVEGEMKETTDPNFIGCALLDALEVNNNLEINI</sequence>
<organism evidence="1 2">
    <name type="scientific">Polaribacter phage Danklef_1</name>
    <dbReference type="NCBI Taxonomy" id="2745646"/>
    <lineage>
        <taxon>Viruses</taxon>
        <taxon>Duplodnaviria</taxon>
        <taxon>Heunggongvirae</taxon>
        <taxon>Uroviricota</taxon>
        <taxon>Caudoviricetes</taxon>
        <taxon>Forsetiviridae</taxon>
        <taxon>Freyavirus</taxon>
        <taxon>Freyavirus danklef</taxon>
    </lineage>
</organism>
<accession>A0A8E4ZL71</accession>
<evidence type="ECO:0000313" key="1">
    <source>
        <dbReference type="EMBL" id="QQV90559.1"/>
    </source>
</evidence>
<name>A0A8E4ZL71_9CAUD</name>
<dbReference type="InterPro" id="IPR036388">
    <property type="entry name" value="WH-like_DNA-bd_sf"/>
</dbReference>
<dbReference type="Gene3D" id="1.10.10.10">
    <property type="entry name" value="Winged helix-like DNA-binding domain superfamily/Winged helix DNA-binding domain"/>
    <property type="match status" value="1"/>
</dbReference>
<evidence type="ECO:0000313" key="2">
    <source>
        <dbReference type="Proteomes" id="UP000693794"/>
    </source>
</evidence>
<protein>
    <submittedName>
        <fullName evidence="1">Ferric uptake regulator family protein</fullName>
    </submittedName>
</protein>
<dbReference type="SUPFAM" id="SSF46785">
    <property type="entry name" value="Winged helix' DNA-binding domain"/>
    <property type="match status" value="1"/>
</dbReference>
<dbReference type="Pfam" id="PF01475">
    <property type="entry name" value="FUR"/>
    <property type="match status" value="1"/>
</dbReference>
<proteinExistence type="predicted"/>